<feature type="transmembrane region" description="Helical" evidence="6">
    <location>
        <begin position="79"/>
        <end position="99"/>
    </location>
</feature>
<dbReference type="STRING" id="1505723.SAMN04487792_0210"/>
<feature type="transmembrane region" description="Helical" evidence="6">
    <location>
        <begin position="225"/>
        <end position="241"/>
    </location>
</feature>
<reference evidence="9" key="1">
    <citation type="submission" date="2016-10" db="EMBL/GenBank/DDBJ databases">
        <authorList>
            <person name="Varghese N."/>
            <person name="Submissions S."/>
        </authorList>
    </citation>
    <scope>NUCLEOTIDE SEQUENCE [LARGE SCALE GENOMIC DNA]</scope>
    <source>
        <strain evidence="9">R-53102</strain>
    </source>
</reference>
<dbReference type="Proteomes" id="UP000199599">
    <property type="component" value="Unassembled WGS sequence"/>
</dbReference>
<dbReference type="PANTHER" id="PTHR42718:SF9">
    <property type="entry name" value="MAJOR FACILITATOR SUPERFAMILY MULTIDRUG TRANSPORTER MFSC"/>
    <property type="match status" value="1"/>
</dbReference>
<feature type="transmembrane region" description="Helical" evidence="6">
    <location>
        <begin position="300"/>
        <end position="318"/>
    </location>
</feature>
<gene>
    <name evidence="8" type="ORF">SAMN04487792_0210</name>
</gene>
<evidence type="ECO:0000256" key="2">
    <source>
        <dbReference type="ARBA" id="ARBA00022448"/>
    </source>
</evidence>
<feature type="transmembrane region" description="Helical" evidence="6">
    <location>
        <begin position="131"/>
        <end position="153"/>
    </location>
</feature>
<feature type="transmembrane region" description="Helical" evidence="6">
    <location>
        <begin position="262"/>
        <end position="280"/>
    </location>
</feature>
<comment type="subcellular location">
    <subcellularLocation>
        <location evidence="1">Cell membrane</location>
        <topology evidence="1">Multi-pass membrane protein</topology>
    </subcellularLocation>
</comment>
<feature type="transmembrane region" description="Helical" evidence="6">
    <location>
        <begin position="159"/>
        <end position="179"/>
    </location>
</feature>
<name>A0A1I1R7B5_9LACO</name>
<feature type="transmembrane region" description="Helical" evidence="6">
    <location>
        <begin position="387"/>
        <end position="408"/>
    </location>
</feature>
<organism evidence="8 9">
    <name type="scientific">Lactobacillus bombicola</name>
    <dbReference type="NCBI Taxonomy" id="1505723"/>
    <lineage>
        <taxon>Bacteria</taxon>
        <taxon>Bacillati</taxon>
        <taxon>Bacillota</taxon>
        <taxon>Bacilli</taxon>
        <taxon>Lactobacillales</taxon>
        <taxon>Lactobacillaceae</taxon>
        <taxon>Lactobacillus</taxon>
    </lineage>
</organism>
<keyword evidence="4 6" id="KW-1133">Transmembrane helix</keyword>
<dbReference type="Gene3D" id="1.20.1250.20">
    <property type="entry name" value="MFS general substrate transporter like domains"/>
    <property type="match status" value="1"/>
</dbReference>
<dbReference type="PANTHER" id="PTHR42718">
    <property type="entry name" value="MAJOR FACILITATOR SUPERFAMILY MULTIDRUG TRANSPORTER MFSC"/>
    <property type="match status" value="1"/>
</dbReference>
<feature type="transmembrane region" description="Helical" evidence="6">
    <location>
        <begin position="428"/>
        <end position="449"/>
    </location>
</feature>
<dbReference type="PROSITE" id="PS50850">
    <property type="entry name" value="MFS"/>
    <property type="match status" value="1"/>
</dbReference>
<protein>
    <submittedName>
        <fullName evidence="8">Drug resistance transporter, EmrB/QacA subfamily</fullName>
    </submittedName>
</protein>
<sequence length="457" mass="50604">MKKNQKLIMSIVAIGTLSFLGIVIETALNIAFPKLMVKFKIPASTVQWLTTGYMLVSTVIIPFGAYLRKRFRAITLFRVAIISFLIGTVLAGVTSSFFLLLCGRIIQGIADGIGLPLMFSIILEQSPKKKVGFFMGLGSLVIAFAPAIGPVYGGIVLKYYSWQTLFILIIPIVLVIWLLGEFSITQKFNVFSISFDYRGGITLTGLLIITLLLIVSTASKSNYRIFLLLTAIICCILFIYFEKNNKNYIIDISLFKNRQFDIFLISFFLLQLMSLSMSYLMPNVLEIIFHLSTAKTGLLVLPAAVIDAIMSAVAGIIYDKLNHDFPILLGEGLICVSFLLANIISVAPINLIIIYSIFMFGLGLSYSNIMTRSLANLPIQSTNDGNVIYMTAQSYSGAMGTAIAASILTFTQNDYFNFINGTLAGLKINFKVLFFLSIIVLIFCTTIILRDKKMTNK</sequence>
<keyword evidence="2" id="KW-0813">Transport</keyword>
<evidence type="ECO:0000313" key="8">
    <source>
        <dbReference type="EMBL" id="SFD30216.1"/>
    </source>
</evidence>
<evidence type="ECO:0000256" key="4">
    <source>
        <dbReference type="ARBA" id="ARBA00022989"/>
    </source>
</evidence>
<feature type="transmembrane region" description="Helical" evidence="6">
    <location>
        <begin position="349"/>
        <end position="366"/>
    </location>
</feature>
<evidence type="ECO:0000256" key="6">
    <source>
        <dbReference type="SAM" id="Phobius"/>
    </source>
</evidence>
<evidence type="ECO:0000256" key="1">
    <source>
        <dbReference type="ARBA" id="ARBA00004651"/>
    </source>
</evidence>
<dbReference type="EMBL" id="FOMN01000001">
    <property type="protein sequence ID" value="SFD30216.1"/>
    <property type="molecule type" value="Genomic_DNA"/>
</dbReference>
<dbReference type="InterPro" id="IPR020846">
    <property type="entry name" value="MFS_dom"/>
</dbReference>
<feature type="transmembrane region" description="Helical" evidence="6">
    <location>
        <begin position="48"/>
        <end position="67"/>
    </location>
</feature>
<accession>A0A1I1R7B5</accession>
<dbReference type="RefSeq" id="WP_228150101.1">
    <property type="nucleotide sequence ID" value="NZ_CBCRVU010000001.1"/>
</dbReference>
<dbReference type="InterPro" id="IPR011701">
    <property type="entry name" value="MFS"/>
</dbReference>
<feature type="transmembrane region" description="Helical" evidence="6">
    <location>
        <begin position="200"/>
        <end position="219"/>
    </location>
</feature>
<evidence type="ECO:0000313" key="9">
    <source>
        <dbReference type="Proteomes" id="UP000199599"/>
    </source>
</evidence>
<feature type="transmembrane region" description="Helical" evidence="6">
    <location>
        <begin position="325"/>
        <end position="343"/>
    </location>
</feature>
<feature type="transmembrane region" description="Helical" evidence="6">
    <location>
        <begin position="7"/>
        <end position="28"/>
    </location>
</feature>
<dbReference type="InterPro" id="IPR036259">
    <property type="entry name" value="MFS_trans_sf"/>
</dbReference>
<dbReference type="Pfam" id="PF07690">
    <property type="entry name" value="MFS_1"/>
    <property type="match status" value="1"/>
</dbReference>
<evidence type="ECO:0000259" key="7">
    <source>
        <dbReference type="PROSITE" id="PS50850"/>
    </source>
</evidence>
<evidence type="ECO:0000256" key="3">
    <source>
        <dbReference type="ARBA" id="ARBA00022692"/>
    </source>
</evidence>
<keyword evidence="3 6" id="KW-0812">Transmembrane</keyword>
<dbReference type="PRINTS" id="PR01036">
    <property type="entry name" value="TCRTETB"/>
</dbReference>
<feature type="domain" description="Major facilitator superfamily (MFS) profile" evidence="7">
    <location>
        <begin position="7"/>
        <end position="452"/>
    </location>
</feature>
<dbReference type="AlphaFoldDB" id="A0A1I1R7B5"/>
<keyword evidence="5 6" id="KW-0472">Membrane</keyword>
<proteinExistence type="predicted"/>
<dbReference type="Gene3D" id="1.20.1720.10">
    <property type="entry name" value="Multidrug resistance protein D"/>
    <property type="match status" value="1"/>
</dbReference>
<feature type="transmembrane region" description="Helical" evidence="6">
    <location>
        <begin position="105"/>
        <end position="124"/>
    </location>
</feature>
<dbReference type="SUPFAM" id="SSF103473">
    <property type="entry name" value="MFS general substrate transporter"/>
    <property type="match status" value="1"/>
</dbReference>
<evidence type="ECO:0000256" key="5">
    <source>
        <dbReference type="ARBA" id="ARBA00023136"/>
    </source>
</evidence>
<dbReference type="GO" id="GO:0005886">
    <property type="term" value="C:plasma membrane"/>
    <property type="evidence" value="ECO:0007669"/>
    <property type="project" value="UniProtKB-SubCell"/>
</dbReference>
<dbReference type="GO" id="GO:0022857">
    <property type="term" value="F:transmembrane transporter activity"/>
    <property type="evidence" value="ECO:0007669"/>
    <property type="project" value="InterPro"/>
</dbReference>